<dbReference type="EMBL" id="CP014924">
    <property type="protein sequence ID" value="ANZ66150.1"/>
    <property type="molecule type" value="Genomic_DNA"/>
</dbReference>
<organism evidence="1 2">
    <name type="scientific">Secundilactobacillus paracollinoides</name>
    <dbReference type="NCBI Taxonomy" id="240427"/>
    <lineage>
        <taxon>Bacteria</taxon>
        <taxon>Bacillati</taxon>
        <taxon>Bacillota</taxon>
        <taxon>Bacilli</taxon>
        <taxon>Lactobacillales</taxon>
        <taxon>Lactobacillaceae</taxon>
        <taxon>Secundilactobacillus</taxon>
    </lineage>
</organism>
<name>A0A1B2IVT1_9LACO</name>
<keyword evidence="2" id="KW-1185">Reference proteome</keyword>
<evidence type="ECO:0000313" key="2">
    <source>
        <dbReference type="Proteomes" id="UP000093267"/>
    </source>
</evidence>
<gene>
    <name evidence="1" type="ORF">AYR63_02635</name>
</gene>
<reference evidence="1 2" key="1">
    <citation type="submission" date="2016-03" db="EMBL/GenBank/DDBJ databases">
        <title>Pediococcus and Lactobacillus from brewery environment - whole genome sequencing and assembly.</title>
        <authorList>
            <person name="Behr J."/>
            <person name="Geissler A.J."/>
            <person name="Vogel R.F."/>
        </authorList>
    </citation>
    <scope>NUCLEOTIDE SEQUENCE [LARGE SCALE GENOMIC DNA]</scope>
    <source>
        <strain evidence="1 2">TMW 1.1995</strain>
    </source>
</reference>
<proteinExistence type="predicted"/>
<evidence type="ECO:0000313" key="1">
    <source>
        <dbReference type="EMBL" id="ANZ66150.1"/>
    </source>
</evidence>
<dbReference type="Proteomes" id="UP000093267">
    <property type="component" value="Chromosome"/>
</dbReference>
<dbReference type="KEGG" id="lpd:AYR62_00320"/>
<dbReference type="AlphaFoldDB" id="A0A1B2IVT1"/>
<accession>A0A1B2IVT1</accession>
<protein>
    <submittedName>
        <fullName evidence="1">Uncharacterized protein</fullName>
    </submittedName>
</protein>
<sequence length="60" mass="6949">MRKEAVKERQVRDFRYKIPELGICARVALGRSPLPRGARFGYIVEKVVPRVGYEAKKECK</sequence>